<proteinExistence type="predicted"/>
<accession>A0A6V7UD50</accession>
<sequence length="70" mass="8809">MQINPTKLKKFNRRSCQFLQIYRETQDLCIVRRVYLKILRQSCYKLFRSEKYFAFFKKLKNNSRNIFKYI</sequence>
<comment type="caution">
    <text evidence="1">The sequence shown here is derived from an EMBL/GenBank/DDBJ whole genome shotgun (WGS) entry which is preliminary data.</text>
</comment>
<dbReference type="Proteomes" id="UP000580250">
    <property type="component" value="Unassembled WGS sequence"/>
</dbReference>
<name>A0A6V7UD50_MELEN</name>
<gene>
    <name evidence="1" type="ORF">MENT_LOCUS11117</name>
</gene>
<protein>
    <submittedName>
        <fullName evidence="1">Uncharacterized protein</fullName>
    </submittedName>
</protein>
<reference evidence="1 2" key="1">
    <citation type="submission" date="2020-08" db="EMBL/GenBank/DDBJ databases">
        <authorList>
            <person name="Koutsovoulos G."/>
            <person name="Danchin GJ E."/>
        </authorList>
    </citation>
    <scope>NUCLEOTIDE SEQUENCE [LARGE SCALE GENOMIC DNA]</scope>
</reference>
<evidence type="ECO:0000313" key="1">
    <source>
        <dbReference type="EMBL" id="CAD2153420.1"/>
    </source>
</evidence>
<dbReference type="AlphaFoldDB" id="A0A6V7UD50"/>
<dbReference type="EMBL" id="CAJEWN010000053">
    <property type="protein sequence ID" value="CAD2153420.1"/>
    <property type="molecule type" value="Genomic_DNA"/>
</dbReference>
<evidence type="ECO:0000313" key="2">
    <source>
        <dbReference type="Proteomes" id="UP000580250"/>
    </source>
</evidence>
<organism evidence="1 2">
    <name type="scientific">Meloidogyne enterolobii</name>
    <name type="common">Root-knot nematode worm</name>
    <name type="synonym">Meloidogyne mayaguensis</name>
    <dbReference type="NCBI Taxonomy" id="390850"/>
    <lineage>
        <taxon>Eukaryota</taxon>
        <taxon>Metazoa</taxon>
        <taxon>Ecdysozoa</taxon>
        <taxon>Nematoda</taxon>
        <taxon>Chromadorea</taxon>
        <taxon>Rhabditida</taxon>
        <taxon>Tylenchina</taxon>
        <taxon>Tylenchomorpha</taxon>
        <taxon>Tylenchoidea</taxon>
        <taxon>Meloidogynidae</taxon>
        <taxon>Meloidogyninae</taxon>
        <taxon>Meloidogyne</taxon>
    </lineage>
</organism>